<dbReference type="Pfam" id="PF01545">
    <property type="entry name" value="Cation_efflux"/>
    <property type="match status" value="1"/>
</dbReference>
<comment type="subcellular location">
    <subcellularLocation>
        <location evidence="1">Membrane</location>
        <topology evidence="1">Multi-pass membrane protein</topology>
    </subcellularLocation>
</comment>
<dbReference type="PANTHER" id="PTHR11562">
    <property type="entry name" value="CATION EFFLUX PROTEIN/ ZINC TRANSPORTER"/>
    <property type="match status" value="1"/>
</dbReference>
<dbReference type="Gene3D" id="1.20.1510.10">
    <property type="entry name" value="Cation efflux protein transmembrane domain"/>
    <property type="match status" value="1"/>
</dbReference>
<evidence type="ECO:0000256" key="1">
    <source>
        <dbReference type="ARBA" id="ARBA00004141"/>
    </source>
</evidence>
<evidence type="ECO:0000313" key="7">
    <source>
        <dbReference type="EMBL" id="KKO12675.1"/>
    </source>
</evidence>
<organism evidence="7">
    <name type="scientific">marine sediment metagenome</name>
    <dbReference type="NCBI Taxonomy" id="412755"/>
    <lineage>
        <taxon>unclassified sequences</taxon>
        <taxon>metagenomes</taxon>
        <taxon>ecological metagenomes</taxon>
    </lineage>
</organism>
<dbReference type="GO" id="GO:0005886">
    <property type="term" value="C:plasma membrane"/>
    <property type="evidence" value="ECO:0007669"/>
    <property type="project" value="TreeGrafter"/>
</dbReference>
<dbReference type="InterPro" id="IPR027469">
    <property type="entry name" value="Cation_efflux_TMD_sf"/>
</dbReference>
<keyword evidence="4 5" id="KW-0472">Membrane</keyword>
<evidence type="ECO:0000256" key="5">
    <source>
        <dbReference type="SAM" id="Phobius"/>
    </source>
</evidence>
<dbReference type="SUPFAM" id="SSF161111">
    <property type="entry name" value="Cation efflux protein transmembrane domain-like"/>
    <property type="match status" value="1"/>
</dbReference>
<proteinExistence type="predicted"/>
<keyword evidence="3 5" id="KW-1133">Transmembrane helix</keyword>
<dbReference type="PANTHER" id="PTHR11562:SF17">
    <property type="entry name" value="RE54080P-RELATED"/>
    <property type="match status" value="1"/>
</dbReference>
<dbReference type="InterPro" id="IPR036163">
    <property type="entry name" value="HMA_dom_sf"/>
</dbReference>
<sequence>MTENKFVCEFNLPKMDCAAEEQMVRMALAHIEPPPTLIFDLRNRSLRIVHSGKLSDIQPRLEALRLGAKLQSVRELSEDELTQTMKQSDVDHARESSALKWLLAINGTMFALELIAGWIAQSTGLIADSLDMFADAAVYGLALYAVGRASSLKLRAAHLAGLLQMLLALSVLGEVVRRFFLGSEPVSGLMISFGLLALAANIACLIIIHREKDSGAHMKASWIFSANDVIANVGVILAGVLVTWTGSSYPDLVIGFIIGAIVLNGAWRILQLKN</sequence>
<feature type="domain" description="Cation efflux protein transmembrane" evidence="6">
    <location>
        <begin position="103"/>
        <end position="270"/>
    </location>
</feature>
<accession>A0A0F9W8C8</accession>
<feature type="transmembrane region" description="Helical" evidence="5">
    <location>
        <begin position="159"/>
        <end position="180"/>
    </location>
</feature>
<dbReference type="GO" id="GO:0005385">
    <property type="term" value="F:zinc ion transmembrane transporter activity"/>
    <property type="evidence" value="ECO:0007669"/>
    <property type="project" value="TreeGrafter"/>
</dbReference>
<evidence type="ECO:0000256" key="3">
    <source>
        <dbReference type="ARBA" id="ARBA00022989"/>
    </source>
</evidence>
<evidence type="ECO:0000259" key="6">
    <source>
        <dbReference type="Pfam" id="PF01545"/>
    </source>
</evidence>
<evidence type="ECO:0000256" key="4">
    <source>
        <dbReference type="ARBA" id="ARBA00023136"/>
    </source>
</evidence>
<feature type="transmembrane region" description="Helical" evidence="5">
    <location>
        <begin position="101"/>
        <end position="120"/>
    </location>
</feature>
<dbReference type="EMBL" id="LAZR01000001">
    <property type="protein sequence ID" value="KKO12675.1"/>
    <property type="molecule type" value="Genomic_DNA"/>
</dbReference>
<keyword evidence="2 5" id="KW-0812">Transmembrane</keyword>
<name>A0A0F9W8C8_9ZZZZ</name>
<feature type="transmembrane region" description="Helical" evidence="5">
    <location>
        <begin position="186"/>
        <end position="208"/>
    </location>
</feature>
<dbReference type="InterPro" id="IPR058533">
    <property type="entry name" value="Cation_efflux_TM"/>
</dbReference>
<evidence type="ECO:0000256" key="2">
    <source>
        <dbReference type="ARBA" id="ARBA00022692"/>
    </source>
</evidence>
<protein>
    <recommendedName>
        <fullName evidence="6">Cation efflux protein transmembrane domain-containing protein</fullName>
    </recommendedName>
</protein>
<reference evidence="7" key="1">
    <citation type="journal article" date="2015" name="Nature">
        <title>Complex archaea that bridge the gap between prokaryotes and eukaryotes.</title>
        <authorList>
            <person name="Spang A."/>
            <person name="Saw J.H."/>
            <person name="Jorgensen S.L."/>
            <person name="Zaremba-Niedzwiedzka K."/>
            <person name="Martijn J."/>
            <person name="Lind A.E."/>
            <person name="van Eijk R."/>
            <person name="Schleper C."/>
            <person name="Guy L."/>
            <person name="Ettema T.J."/>
        </authorList>
    </citation>
    <scope>NUCLEOTIDE SEQUENCE</scope>
</reference>
<dbReference type="GO" id="GO:0046872">
    <property type="term" value="F:metal ion binding"/>
    <property type="evidence" value="ECO:0007669"/>
    <property type="project" value="InterPro"/>
</dbReference>
<feature type="transmembrane region" description="Helical" evidence="5">
    <location>
        <begin position="229"/>
        <end position="246"/>
    </location>
</feature>
<feature type="transmembrane region" description="Helical" evidence="5">
    <location>
        <begin position="126"/>
        <end position="147"/>
    </location>
</feature>
<gene>
    <name evidence="7" type="ORF">LCGC14_0006910</name>
</gene>
<dbReference type="InterPro" id="IPR050681">
    <property type="entry name" value="CDF/SLC30A"/>
</dbReference>
<dbReference type="AlphaFoldDB" id="A0A0F9W8C8"/>
<comment type="caution">
    <text evidence="7">The sequence shown here is derived from an EMBL/GenBank/DDBJ whole genome shotgun (WGS) entry which is preliminary data.</text>
</comment>
<dbReference type="SUPFAM" id="SSF55008">
    <property type="entry name" value="HMA, heavy metal-associated domain"/>
    <property type="match status" value="1"/>
</dbReference>
<feature type="transmembrane region" description="Helical" evidence="5">
    <location>
        <begin position="252"/>
        <end position="270"/>
    </location>
</feature>